<sequence length="91" mass="10271">MRAANLEQVQSERDELIGRSEPVPARELSLNAESKSGGSGEFNFLRKSRKTRPLTHFPARCSWQSRSIDRFSPFHNIDAERNRLASNASGL</sequence>
<proteinExistence type="predicted"/>
<accession>A0A4Y2RE36</accession>
<evidence type="ECO:0000313" key="3">
    <source>
        <dbReference type="EMBL" id="GBN73921.1"/>
    </source>
</evidence>
<reference evidence="3 4" key="1">
    <citation type="journal article" date="2019" name="Sci. Rep.">
        <title>Orb-weaving spider Araneus ventricosus genome elucidates the spidroin gene catalogue.</title>
        <authorList>
            <person name="Kono N."/>
            <person name="Nakamura H."/>
            <person name="Ohtoshi R."/>
            <person name="Moran D.A.P."/>
            <person name="Shinohara A."/>
            <person name="Yoshida Y."/>
            <person name="Fujiwara M."/>
            <person name="Mori M."/>
            <person name="Tomita M."/>
            <person name="Arakawa K."/>
        </authorList>
    </citation>
    <scope>NUCLEOTIDE SEQUENCE [LARGE SCALE GENOMIC DNA]</scope>
</reference>
<protein>
    <submittedName>
        <fullName evidence="3">Uncharacterized protein</fullName>
    </submittedName>
</protein>
<organism evidence="3 4">
    <name type="scientific">Araneus ventricosus</name>
    <name type="common">Orbweaver spider</name>
    <name type="synonym">Epeira ventricosa</name>
    <dbReference type="NCBI Taxonomy" id="182803"/>
    <lineage>
        <taxon>Eukaryota</taxon>
        <taxon>Metazoa</taxon>
        <taxon>Ecdysozoa</taxon>
        <taxon>Arthropoda</taxon>
        <taxon>Chelicerata</taxon>
        <taxon>Arachnida</taxon>
        <taxon>Araneae</taxon>
        <taxon>Araneomorphae</taxon>
        <taxon>Entelegynae</taxon>
        <taxon>Araneoidea</taxon>
        <taxon>Araneidae</taxon>
        <taxon>Araneus</taxon>
    </lineage>
</organism>
<keyword evidence="4" id="KW-1185">Reference proteome</keyword>
<feature type="region of interest" description="Disordered" evidence="1">
    <location>
        <begin position="1"/>
        <end position="25"/>
    </location>
</feature>
<dbReference type="AlphaFoldDB" id="A0A4Y2RE36"/>
<evidence type="ECO:0000256" key="1">
    <source>
        <dbReference type="SAM" id="MobiDB-lite"/>
    </source>
</evidence>
<dbReference type="EMBL" id="BGPR01016718">
    <property type="protein sequence ID" value="GBN73916.1"/>
    <property type="molecule type" value="Genomic_DNA"/>
</dbReference>
<name>A0A4Y2RE36_ARAVE</name>
<evidence type="ECO:0000313" key="2">
    <source>
        <dbReference type="EMBL" id="GBN73916.1"/>
    </source>
</evidence>
<dbReference type="Proteomes" id="UP000499080">
    <property type="component" value="Unassembled WGS sequence"/>
</dbReference>
<comment type="caution">
    <text evidence="3">The sequence shown here is derived from an EMBL/GenBank/DDBJ whole genome shotgun (WGS) entry which is preliminary data.</text>
</comment>
<evidence type="ECO:0000313" key="4">
    <source>
        <dbReference type="Proteomes" id="UP000499080"/>
    </source>
</evidence>
<dbReference type="EMBL" id="BGPR01016720">
    <property type="protein sequence ID" value="GBN73921.1"/>
    <property type="molecule type" value="Genomic_DNA"/>
</dbReference>
<gene>
    <name evidence="2" type="ORF">AVEN_238027_1</name>
    <name evidence="3" type="ORF">AVEN_266683_1</name>
</gene>